<dbReference type="GO" id="GO:0006260">
    <property type="term" value="P:DNA replication"/>
    <property type="evidence" value="ECO:0007669"/>
    <property type="project" value="TreeGrafter"/>
</dbReference>
<dbReference type="InterPro" id="IPR002611">
    <property type="entry name" value="IstB_ATP-bd"/>
</dbReference>
<proteinExistence type="predicted"/>
<dbReference type="EMBL" id="NRRY01000040">
    <property type="protein sequence ID" value="MBK1620440.1"/>
    <property type="molecule type" value="Genomic_DNA"/>
</dbReference>
<keyword evidence="3" id="KW-1185">Reference proteome</keyword>
<feature type="domain" description="AAA+ ATPase" evidence="1">
    <location>
        <begin position="76"/>
        <end position="203"/>
    </location>
</feature>
<dbReference type="GO" id="GO:0005524">
    <property type="term" value="F:ATP binding"/>
    <property type="evidence" value="ECO:0007669"/>
    <property type="project" value="UniProtKB-KW"/>
</dbReference>
<evidence type="ECO:0000259" key="1">
    <source>
        <dbReference type="SMART" id="SM00382"/>
    </source>
</evidence>
<dbReference type="SMART" id="SM00382">
    <property type="entry name" value="AAA"/>
    <property type="match status" value="1"/>
</dbReference>
<organism evidence="2 3">
    <name type="scientific">Lamprobacter modestohalophilus</name>
    <dbReference type="NCBI Taxonomy" id="1064514"/>
    <lineage>
        <taxon>Bacteria</taxon>
        <taxon>Pseudomonadati</taxon>
        <taxon>Pseudomonadota</taxon>
        <taxon>Gammaproteobacteria</taxon>
        <taxon>Chromatiales</taxon>
        <taxon>Chromatiaceae</taxon>
        <taxon>Lamprobacter</taxon>
    </lineage>
</organism>
<keyword evidence="2" id="KW-0547">Nucleotide-binding</keyword>
<name>A0A9X0WBA8_9GAMM</name>
<evidence type="ECO:0000313" key="3">
    <source>
        <dbReference type="Proteomes" id="UP001138768"/>
    </source>
</evidence>
<sequence length="231" mass="25546">MSLEELGAPGREEVRRILAERRAAQQRASERLLGRSGIPARYRDKTFANYQVTTAEQRRVLGLCRAYADHVQHSQQGDSLVLVGTPGTGKTHLACAIVAEVLSADRSVLLLSMSEALRMMRASFASDAAYSEREAIALLTRVDLLVMDEVGMAIGNADKRRAMLFDVLDARYSDLRPTVLVSNLSRDELTDYLGERLMDRLCEGGSVLIALAWDSYRQRPRSSGSTVLKSV</sequence>
<dbReference type="Proteomes" id="UP001138768">
    <property type="component" value="Unassembled WGS sequence"/>
</dbReference>
<dbReference type="CDD" id="cd00009">
    <property type="entry name" value="AAA"/>
    <property type="match status" value="1"/>
</dbReference>
<dbReference type="PANTHER" id="PTHR30050:SF4">
    <property type="entry name" value="ATP-BINDING PROTEIN RV3427C IN INSERTION SEQUENCE-RELATED"/>
    <property type="match status" value="1"/>
</dbReference>
<accession>A0A9X0WBA8</accession>
<evidence type="ECO:0000313" key="2">
    <source>
        <dbReference type="EMBL" id="MBK1620440.1"/>
    </source>
</evidence>
<gene>
    <name evidence="2" type="ORF">CKO42_18755</name>
</gene>
<reference evidence="2 3" key="1">
    <citation type="journal article" date="2020" name="Microorganisms">
        <title>Osmotic Adaptation and Compatible Solute Biosynthesis of Phototrophic Bacteria as Revealed from Genome Analyses.</title>
        <authorList>
            <person name="Imhoff J.F."/>
            <person name="Rahn T."/>
            <person name="Kunzel S."/>
            <person name="Keller A."/>
            <person name="Neulinger S.C."/>
        </authorList>
    </citation>
    <scope>NUCLEOTIDE SEQUENCE [LARGE SCALE GENOMIC DNA]</scope>
    <source>
        <strain evidence="2 3">DSM 25653</strain>
    </source>
</reference>
<dbReference type="InterPro" id="IPR003593">
    <property type="entry name" value="AAA+_ATPase"/>
</dbReference>
<dbReference type="PANTHER" id="PTHR30050">
    <property type="entry name" value="CHROMOSOMAL REPLICATION INITIATOR PROTEIN DNAA"/>
    <property type="match status" value="1"/>
</dbReference>
<protein>
    <submittedName>
        <fullName evidence="2">ATP-binding protein</fullName>
    </submittedName>
</protein>
<dbReference type="AlphaFoldDB" id="A0A9X0WBA8"/>
<dbReference type="Pfam" id="PF01695">
    <property type="entry name" value="IstB_IS21"/>
    <property type="match status" value="1"/>
</dbReference>
<dbReference type="SUPFAM" id="SSF52540">
    <property type="entry name" value="P-loop containing nucleoside triphosphate hydrolases"/>
    <property type="match status" value="1"/>
</dbReference>
<dbReference type="Gene3D" id="3.40.50.300">
    <property type="entry name" value="P-loop containing nucleotide triphosphate hydrolases"/>
    <property type="match status" value="1"/>
</dbReference>
<comment type="caution">
    <text evidence="2">The sequence shown here is derived from an EMBL/GenBank/DDBJ whole genome shotgun (WGS) entry which is preliminary data.</text>
</comment>
<dbReference type="RefSeq" id="WP_200247393.1">
    <property type="nucleotide sequence ID" value="NZ_NRRY01000040.1"/>
</dbReference>
<dbReference type="InterPro" id="IPR027417">
    <property type="entry name" value="P-loop_NTPase"/>
</dbReference>
<keyword evidence="2" id="KW-0067">ATP-binding</keyword>